<proteinExistence type="predicted"/>
<protein>
    <recommendedName>
        <fullName evidence="3">RiboL-PSP-HEPN domain-containing protein</fullName>
    </recommendedName>
</protein>
<reference evidence="1 2" key="1">
    <citation type="journal article" date="2014" name="PLoS Genet.">
        <title>Comparative Genomic Analysis of N2-Fixing and Non-N2-Fixing Paenibacillus spp.: Organization, Evolution and Expression of the Nitrogen Fixation Genes.</title>
        <authorList>
            <person name="Xie J.B."/>
            <person name="Du Z."/>
            <person name="Bai L."/>
            <person name="Tian C."/>
            <person name="Zhang Y."/>
            <person name="Xie J.Y."/>
            <person name="Wang T."/>
            <person name="Liu X."/>
            <person name="Chen X."/>
            <person name="Cheng Q."/>
            <person name="Chen S."/>
            <person name="Li J."/>
        </authorList>
    </citation>
    <scope>NUCLEOTIDE SEQUENCE [LARGE SCALE GENOMIC DNA]</scope>
    <source>
        <strain evidence="1 2">T27</strain>
    </source>
</reference>
<dbReference type="KEGG" id="psab:PSAB_10745"/>
<sequence>MNQSAVCSKFKRMLNDEIAAGEFFQDLKLESALKKDLITPEGKQSMGLPVDAPLSMYDLTRPALEALPKFRFMYLVSLFEAFVQEYIAERKGISLDDLKNSLTNERSTWQRLNGHTSVGSTSYYNVRFVNWLLNELYSIQIQSVIETLTLEMGDLRKCLVHHGGEITKQDFVDGLKATCLQLGLPSIIGTKVTVTKKLMSIYIEDFRRILNLCDF</sequence>
<keyword evidence="2" id="KW-1185">Reference proteome</keyword>
<accession>X4ZZK2</accession>
<name>X4ZZK2_9BACL</name>
<dbReference type="EMBL" id="CP004078">
    <property type="protein sequence ID" value="AHV97079.1"/>
    <property type="molecule type" value="Genomic_DNA"/>
</dbReference>
<dbReference type="AlphaFoldDB" id="X4ZZK2"/>
<evidence type="ECO:0008006" key="3">
    <source>
        <dbReference type="Google" id="ProtNLM"/>
    </source>
</evidence>
<evidence type="ECO:0000313" key="2">
    <source>
        <dbReference type="Proteomes" id="UP000019772"/>
    </source>
</evidence>
<dbReference type="RefSeq" id="WP_025334613.1">
    <property type="nucleotide sequence ID" value="NZ_CP004078.1"/>
</dbReference>
<organism evidence="1 2">
    <name type="scientific">Paenibacillus sabinae T27</name>
    <dbReference type="NCBI Taxonomy" id="1268072"/>
    <lineage>
        <taxon>Bacteria</taxon>
        <taxon>Bacillati</taxon>
        <taxon>Bacillota</taxon>
        <taxon>Bacilli</taxon>
        <taxon>Bacillales</taxon>
        <taxon>Paenibacillaceae</taxon>
        <taxon>Paenibacillus</taxon>
    </lineage>
</organism>
<dbReference type="Proteomes" id="UP000019772">
    <property type="component" value="Chromosome"/>
</dbReference>
<gene>
    <name evidence="1" type="ORF">PSAB_10745</name>
</gene>
<dbReference type="HOGENOM" id="CLU_1282191_0_0_9"/>
<evidence type="ECO:0000313" key="1">
    <source>
        <dbReference type="EMBL" id="AHV97079.1"/>
    </source>
</evidence>